<dbReference type="RefSeq" id="WP_103552783.1">
    <property type="nucleotide sequence ID" value="NZ_JBHJSK010000044.1"/>
</dbReference>
<feature type="domain" description="SIS" evidence="4">
    <location>
        <begin position="16"/>
        <end position="163"/>
    </location>
</feature>
<evidence type="ECO:0000256" key="2">
    <source>
        <dbReference type="ARBA" id="ARBA00012916"/>
    </source>
</evidence>
<name>A0A2I0SHE5_9ACTN</name>
<dbReference type="AlphaFoldDB" id="A0A2I0SHE5"/>
<dbReference type="GO" id="GO:0004360">
    <property type="term" value="F:glutamine-fructose-6-phosphate transaminase (isomerizing) activity"/>
    <property type="evidence" value="ECO:0007669"/>
    <property type="project" value="UniProtKB-EC"/>
</dbReference>
<organism evidence="5 6">
    <name type="scientific">Streptomyces populi</name>
    <dbReference type="NCBI Taxonomy" id="2058924"/>
    <lineage>
        <taxon>Bacteria</taxon>
        <taxon>Bacillati</taxon>
        <taxon>Actinomycetota</taxon>
        <taxon>Actinomycetes</taxon>
        <taxon>Kitasatosporales</taxon>
        <taxon>Streptomycetaceae</taxon>
        <taxon>Streptomyces</taxon>
    </lineage>
</organism>
<evidence type="ECO:0000259" key="4">
    <source>
        <dbReference type="PROSITE" id="PS51464"/>
    </source>
</evidence>
<dbReference type="Pfam" id="PF01380">
    <property type="entry name" value="SIS"/>
    <property type="match status" value="1"/>
</dbReference>
<dbReference type="SUPFAM" id="SSF53697">
    <property type="entry name" value="SIS domain"/>
    <property type="match status" value="1"/>
</dbReference>
<dbReference type="GO" id="GO:0097367">
    <property type="term" value="F:carbohydrate derivative binding"/>
    <property type="evidence" value="ECO:0007669"/>
    <property type="project" value="InterPro"/>
</dbReference>
<dbReference type="EMBL" id="PJOS01000078">
    <property type="protein sequence ID" value="PKT69319.1"/>
    <property type="molecule type" value="Genomic_DNA"/>
</dbReference>
<dbReference type="PANTHER" id="PTHR10937">
    <property type="entry name" value="GLUCOSAMINE--FRUCTOSE-6-PHOSPHATE AMINOTRANSFERASE, ISOMERIZING"/>
    <property type="match status" value="1"/>
</dbReference>
<dbReference type="OrthoDB" id="3383817at2"/>
<dbReference type="Gene3D" id="3.40.50.10490">
    <property type="entry name" value="Glucose-6-phosphate isomerase like protein, domain 1"/>
    <property type="match status" value="2"/>
</dbReference>
<comment type="catalytic activity">
    <reaction evidence="1">
        <text>D-fructose 6-phosphate + L-glutamine = D-glucosamine 6-phosphate + L-glutamate</text>
        <dbReference type="Rhea" id="RHEA:13237"/>
        <dbReference type="ChEBI" id="CHEBI:29985"/>
        <dbReference type="ChEBI" id="CHEBI:58359"/>
        <dbReference type="ChEBI" id="CHEBI:58725"/>
        <dbReference type="ChEBI" id="CHEBI:61527"/>
        <dbReference type="EC" id="2.6.1.16"/>
    </reaction>
</comment>
<dbReference type="PROSITE" id="PS51464">
    <property type="entry name" value="SIS"/>
    <property type="match status" value="1"/>
</dbReference>
<evidence type="ECO:0000313" key="6">
    <source>
        <dbReference type="Proteomes" id="UP000236178"/>
    </source>
</evidence>
<sequence length="339" mass="35276">MSSIEFSRHVAQAPSVVEELVGGGDVPALDPDRPLVLAGIGTSLHACRVAATWIRRLSGGRLRPAALDAHDLALTESLTARDQVVVVSHRGSKTYPNEVLRKANAVGATTVCVTGRGPVRPEATTVLRTCDQERASTHSVSYLASLAVLARLAAGLVGPERGEELRAALGAAPEAMRRTLDLELAPRAVDALVGSVPHPVLVAGGGLDAITADEAALKIKEGTYRWTEGLHTEFALHGTPAVFSSSTVGYLIRPTAPDGGRTDALAGYLDALGAPVLFSGSDPTAELPFAEVPELARPFVTVLPFLRLVAAAAAELGASPDLTHLEAEPWATAAKAVRL</sequence>
<comment type="caution">
    <text evidence="5">The sequence shown here is derived from an EMBL/GenBank/DDBJ whole genome shotgun (WGS) entry which is preliminary data.</text>
</comment>
<evidence type="ECO:0000256" key="3">
    <source>
        <dbReference type="ARBA" id="ARBA00016090"/>
    </source>
</evidence>
<reference evidence="5 6" key="1">
    <citation type="submission" date="2017-12" db="EMBL/GenBank/DDBJ databases">
        <title>Streptomyces populusis sp. nov., a novel endophytic actinobacterium isolated from stems of Populus adenopoda Maxim.</title>
        <authorList>
            <person name="Wang Z."/>
        </authorList>
    </citation>
    <scope>NUCLEOTIDE SEQUENCE [LARGE SCALE GENOMIC DNA]</scope>
    <source>
        <strain evidence="5 6">A249</strain>
    </source>
</reference>
<dbReference type="PANTHER" id="PTHR10937:SF0">
    <property type="entry name" value="GLUTAMINE--FRUCTOSE-6-PHOSPHATE TRANSAMINASE (ISOMERIZING)"/>
    <property type="match status" value="1"/>
</dbReference>
<evidence type="ECO:0000256" key="1">
    <source>
        <dbReference type="ARBA" id="ARBA00001031"/>
    </source>
</evidence>
<proteinExistence type="predicted"/>
<dbReference type="EC" id="2.6.1.16" evidence="2"/>
<dbReference type="InterPro" id="IPR001347">
    <property type="entry name" value="SIS_dom"/>
</dbReference>
<gene>
    <name evidence="5" type="ORF">CW362_30170</name>
</gene>
<dbReference type="GO" id="GO:0006002">
    <property type="term" value="P:fructose 6-phosphate metabolic process"/>
    <property type="evidence" value="ECO:0007669"/>
    <property type="project" value="TreeGrafter"/>
</dbReference>
<accession>A0A2I0SHE5</accession>
<dbReference type="InterPro" id="IPR046348">
    <property type="entry name" value="SIS_dom_sf"/>
</dbReference>
<evidence type="ECO:0000313" key="5">
    <source>
        <dbReference type="EMBL" id="PKT69319.1"/>
    </source>
</evidence>
<dbReference type="Proteomes" id="UP000236178">
    <property type="component" value="Unassembled WGS sequence"/>
</dbReference>
<dbReference type="GO" id="GO:0006047">
    <property type="term" value="P:UDP-N-acetylglucosamine metabolic process"/>
    <property type="evidence" value="ECO:0007669"/>
    <property type="project" value="TreeGrafter"/>
</dbReference>
<protein>
    <recommendedName>
        <fullName evidence="3">Glutamine--fructose-6-phosphate aminotransferase [isomerizing]</fullName>
        <ecNumber evidence="2">2.6.1.16</ecNumber>
    </recommendedName>
</protein>
<keyword evidence="6" id="KW-1185">Reference proteome</keyword>
<dbReference type="GO" id="GO:0006487">
    <property type="term" value="P:protein N-linked glycosylation"/>
    <property type="evidence" value="ECO:0007669"/>
    <property type="project" value="TreeGrafter"/>
</dbReference>